<evidence type="ECO:0000313" key="3">
    <source>
        <dbReference type="EMBL" id="KAA8527527.1"/>
    </source>
</evidence>
<evidence type="ECO:0000313" key="4">
    <source>
        <dbReference type="Proteomes" id="UP000325577"/>
    </source>
</evidence>
<accession>A0A5J5ADG0</accession>
<dbReference type="AlphaFoldDB" id="A0A5J5ADG0"/>
<dbReference type="EMBL" id="CM018045">
    <property type="protein sequence ID" value="KAA8527527.1"/>
    <property type="molecule type" value="Genomic_DNA"/>
</dbReference>
<dbReference type="GO" id="GO:0006406">
    <property type="term" value="P:mRNA export from nucleus"/>
    <property type="evidence" value="ECO:0007669"/>
    <property type="project" value="TreeGrafter"/>
</dbReference>
<dbReference type="GO" id="GO:0005737">
    <property type="term" value="C:cytoplasm"/>
    <property type="evidence" value="ECO:0007669"/>
    <property type="project" value="TreeGrafter"/>
</dbReference>
<dbReference type="OrthoDB" id="21502at2759"/>
<evidence type="ECO:0000259" key="2">
    <source>
        <dbReference type="Pfam" id="PF03399"/>
    </source>
</evidence>
<feature type="region of interest" description="Disordered" evidence="1">
    <location>
        <begin position="1"/>
        <end position="61"/>
    </location>
</feature>
<dbReference type="Gene3D" id="1.25.40.990">
    <property type="match status" value="1"/>
</dbReference>
<feature type="compositionally biased region" description="Polar residues" evidence="1">
    <location>
        <begin position="209"/>
        <end position="228"/>
    </location>
</feature>
<organism evidence="3 4">
    <name type="scientific">Nyssa sinensis</name>
    <dbReference type="NCBI Taxonomy" id="561372"/>
    <lineage>
        <taxon>Eukaryota</taxon>
        <taxon>Viridiplantae</taxon>
        <taxon>Streptophyta</taxon>
        <taxon>Embryophyta</taxon>
        <taxon>Tracheophyta</taxon>
        <taxon>Spermatophyta</taxon>
        <taxon>Magnoliopsida</taxon>
        <taxon>eudicotyledons</taxon>
        <taxon>Gunneridae</taxon>
        <taxon>Pentapetalae</taxon>
        <taxon>asterids</taxon>
        <taxon>Cornales</taxon>
        <taxon>Nyssaceae</taxon>
        <taxon>Nyssa</taxon>
    </lineage>
</organism>
<gene>
    <name evidence="3" type="ORF">F0562_034758</name>
</gene>
<keyword evidence="4" id="KW-1185">Reference proteome</keyword>
<feature type="compositionally biased region" description="Basic and acidic residues" evidence="1">
    <location>
        <begin position="43"/>
        <end position="55"/>
    </location>
</feature>
<dbReference type="Pfam" id="PF03399">
    <property type="entry name" value="SAC3_GANP"/>
    <property type="match status" value="1"/>
</dbReference>
<feature type="domain" description="SAC3/GANP/THP3 conserved" evidence="2">
    <location>
        <begin position="388"/>
        <end position="512"/>
    </location>
</feature>
<dbReference type="PANTHER" id="PTHR12436">
    <property type="entry name" value="80 KDA MCM3-ASSOCIATED PROTEIN"/>
    <property type="match status" value="1"/>
</dbReference>
<reference evidence="3 4" key="1">
    <citation type="submission" date="2019-09" db="EMBL/GenBank/DDBJ databases">
        <title>A chromosome-level genome assembly of the Chinese tupelo Nyssa sinensis.</title>
        <authorList>
            <person name="Yang X."/>
            <person name="Kang M."/>
            <person name="Yang Y."/>
            <person name="Xiong H."/>
            <person name="Wang M."/>
            <person name="Zhang Z."/>
            <person name="Wang Z."/>
            <person name="Wu H."/>
            <person name="Ma T."/>
            <person name="Liu J."/>
            <person name="Xi Z."/>
        </authorList>
    </citation>
    <scope>NUCLEOTIDE SEQUENCE [LARGE SCALE GENOMIC DNA]</scope>
    <source>
        <strain evidence="3">J267</strain>
        <tissue evidence="3">Leaf</tissue>
    </source>
</reference>
<evidence type="ECO:0000256" key="1">
    <source>
        <dbReference type="SAM" id="MobiDB-lite"/>
    </source>
</evidence>
<name>A0A5J5ADG0_9ASTE</name>
<dbReference type="Proteomes" id="UP000325577">
    <property type="component" value="Linkage Group LG21"/>
</dbReference>
<dbReference type="InterPro" id="IPR005062">
    <property type="entry name" value="SAC3/GANP/THP3_conserved"/>
</dbReference>
<feature type="region of interest" description="Disordered" evidence="1">
    <location>
        <begin position="197"/>
        <end position="232"/>
    </location>
</feature>
<sequence>MAFQGFGKNSGPSAPPKAQPPFGHFPRPPSPTPPLSGPPLQRSPRELEAADRMREPAMAFESNRSVLGPSYLAAGVHRPESLPKWGDGQKSFFQDYNAETHQWPSVVAPRNSGAGVLAKIAQSQDLKRATLPPLLPTERDISRNPQTVIGRPALSPHAWGDQPRLPGSFANLPTQQNQSSVSPYIGTYDTGRNIPTKHADVQVSKRTRSSPLLSANEVSQENSHFAQNDSKRLSLSPPRLATMSNVLFNVPDSQSHRVALPSALSSNGEAAVTKPFNYSVPKRTRSPPLPSADQGTYSVQDSIERELQAKAKRLARFKVELSEPVESTPVIENQKFSANKHDQARVERWKITGEHSADMVGDIPNGSILSDYEAQESSSIITGLCPDMCPDSERAERERKGDLDQYERLDGDRNQSSRSLAVKKYNRTAEREANLIRPMPVLQTTIDYLINLLDQPYDDHFLGLYNFLWDRMRAIRMDLRMQHIFNIGAITMLEQMIRLHIIAMHELCEYTKGEGFSGGI</sequence>
<protein>
    <recommendedName>
        <fullName evidence="2">SAC3/GANP/THP3 conserved domain-containing protein</fullName>
    </recommendedName>
</protein>
<feature type="compositionally biased region" description="Pro residues" evidence="1">
    <location>
        <begin position="26"/>
        <end position="37"/>
    </location>
</feature>
<proteinExistence type="predicted"/>
<feature type="region of interest" description="Disordered" evidence="1">
    <location>
        <begin position="391"/>
        <end position="413"/>
    </location>
</feature>
<dbReference type="InterPro" id="IPR045107">
    <property type="entry name" value="SAC3/GANP/THP3"/>
</dbReference>
<dbReference type="PANTHER" id="PTHR12436:SF17">
    <property type="entry name" value="SAC3 FAMILY PROTEIN B"/>
    <property type="match status" value="1"/>
</dbReference>
<dbReference type="GO" id="GO:0070390">
    <property type="term" value="C:transcription export complex 2"/>
    <property type="evidence" value="ECO:0007669"/>
    <property type="project" value="TreeGrafter"/>
</dbReference>